<feature type="compositionally biased region" description="Polar residues" evidence="4">
    <location>
        <begin position="1306"/>
        <end position="1318"/>
    </location>
</feature>
<feature type="coiled-coil region" evidence="3">
    <location>
        <begin position="992"/>
        <end position="1019"/>
    </location>
</feature>
<dbReference type="CDD" id="cd00882">
    <property type="entry name" value="Ras_like_GTPase"/>
    <property type="match status" value="1"/>
</dbReference>
<dbReference type="Gene3D" id="3.40.50.300">
    <property type="entry name" value="P-loop containing nucleotide triphosphate hydrolases"/>
    <property type="match status" value="1"/>
</dbReference>
<dbReference type="InterPro" id="IPR052090">
    <property type="entry name" value="Cytolytic_pore-forming_toxin"/>
</dbReference>
<feature type="region of interest" description="Disordered" evidence="4">
    <location>
        <begin position="1397"/>
        <end position="1465"/>
    </location>
</feature>
<dbReference type="EMBL" id="LRGB01000359">
    <property type="protein sequence ID" value="KZS19534.1"/>
    <property type="molecule type" value="Genomic_DNA"/>
</dbReference>
<keyword evidence="3" id="KW-0175">Coiled coil</keyword>
<gene>
    <name evidence="6" type="ORF">APZ42_013948</name>
</gene>
<evidence type="ECO:0000256" key="4">
    <source>
        <dbReference type="SAM" id="MobiDB-lite"/>
    </source>
</evidence>
<dbReference type="STRING" id="35525.A0A162QBB5"/>
<proteinExistence type="inferred from homology"/>
<feature type="compositionally biased region" description="Polar residues" evidence="4">
    <location>
        <begin position="1327"/>
        <end position="1353"/>
    </location>
</feature>
<feature type="region of interest" description="Disordered" evidence="4">
    <location>
        <begin position="1214"/>
        <end position="1275"/>
    </location>
</feature>
<feature type="compositionally biased region" description="Low complexity" evidence="4">
    <location>
        <begin position="1214"/>
        <end position="1227"/>
    </location>
</feature>
<evidence type="ECO:0000259" key="5">
    <source>
        <dbReference type="Pfam" id="PF04548"/>
    </source>
</evidence>
<sequence>MDPIRLSALGRDVCVGNYYNYFTDEIMLGCIRVLEQNVHHNKISVPKVERTFFFQQPDKFKYHMLGINSHLCQSNFKNLWFAGYLETGLTQEDANKSSTAQVDVIFRVVKRIETLGQQHFEPTNMFYYQLNTGGQATHVVEEVVYGVELICSMQRDVDLNCETKAIVEEDIYLAAKAYFDENMDMNSFTADLPVELKKVTCIVFTSTEAERVRKGSFLEFCEWSRLIINESKDCPIEIVLRDIPSQIEARLVSEKMNDIEIEKEMNFEMWKWIKSESHSIARHPLIDCIPPLEKVMCQFIDLLQPIGNSIETIYATNRVLNDMKLISCLLADMKEWLIHRRKEIQITCSLLLEKRLMMMGLKEIENRKSQNKRARVFILKMDYTRDTLMERMKNFIGKQENSERPVFRIVTSGRRQVEHFFETLKTFTILGTMNRSTDYFIGLVPSSSLLKEGTIISVPDKALVPDIASSGSQNTPIDSFKSSQRDSSNFQPNSMLFPHVKFPPGPTVYNQRHHLSPGIQAFIAPTGNFLPLMAENSCPWKKETVGRTDKDNQTNSSATSSPHLLCSLEKEEDKQAIALDAIKKVESPSNATIQIQKETRMMEPPKKDTCVGTCPEKKMSKISVAARIENVNAKSKEKAFQDKFDQSCEVIEIIDEKMVPLEEKMSSEDHENNRPMTDINSQDDMEDMEMNVSSEIPVSNRRIAEIFADGSKRYADLIKEGQPNIYQLNAKEILANEDFRWFEIDRLDGSSPTPGRRDHKIIILMGATGCGKSTLINGMVNYILGVQWNDPFRFKCVREDEGVTRNQAHSQTSSVTAYTLRHQEGMSIPHSITIIDTPGYGDTRGIERDKKITANIHRFLTQEETRINEIHAACFVAASGDSRLTATQRYIIDSVLSIFGKDMKENLRLLVTFADNADPPVVEACGAANFPATSVSAGISYSKFNSSVLYCSNAQKENEFCFDELFWDMGQENFHKFFTMLAKMDARNLTSTREVIQRRQQLEQSLKEIESELEICLVNIEDMEKFRQQLREHGHNMKTNKNFVVERTEMQPVKVDCDKGFSAFNCNKCTTTCDKPSKKLFQNRTCKNEVCKCQKSYHQVQPFTWTLRLVKVKTTLNEMKAKFESSANQKCTTEELMANCSDELNIAKAKVLSLLDQVGANARSLDSTALRSNALNPSEYLSLMRSRVLEEQAPGYLTRLQTLTELQQSLDASATSSAKKGQSSGSQVTTQPFNNANTSLGRGRHLQTSASGSANASESNSNNPGKNGLDNTLSRGRGRLLQTSASESKSNNPGKNGLDNTLSRFSQVQQSSCGQVTAPSVKRYETRSQIQPNMNGTDPSKSASITSSNTQTWGGSRGRGRGILLQQTETAASVIHGTDSQWKYPPGTPEEYYQTAVKTSQRPCSKDGDKHNPDGSNDSATGLPSSVQGDTKQEPKVIPSFNHPGDDKGTYSSDDENKKTEKKSEGLIACARRSLEFFWNRK</sequence>
<evidence type="ECO:0000313" key="7">
    <source>
        <dbReference type="Proteomes" id="UP000076858"/>
    </source>
</evidence>
<evidence type="ECO:0000256" key="2">
    <source>
        <dbReference type="ARBA" id="ARBA00022741"/>
    </source>
</evidence>
<keyword evidence="2" id="KW-0547">Nucleotide-binding</keyword>
<feature type="region of interest" description="Disordered" evidence="4">
    <location>
        <begin position="1306"/>
        <end position="1360"/>
    </location>
</feature>
<dbReference type="PANTHER" id="PTHR31594">
    <property type="entry name" value="AIG1-TYPE G DOMAIN-CONTAINING PROTEIN"/>
    <property type="match status" value="1"/>
</dbReference>
<feature type="region of interest" description="Disordered" evidence="4">
    <location>
        <begin position="543"/>
        <end position="562"/>
    </location>
</feature>
<dbReference type="InterPro" id="IPR006703">
    <property type="entry name" value="G_AIG1"/>
</dbReference>
<evidence type="ECO:0000313" key="6">
    <source>
        <dbReference type="EMBL" id="KZS19534.1"/>
    </source>
</evidence>
<dbReference type="OrthoDB" id="8954335at2759"/>
<dbReference type="GO" id="GO:0005525">
    <property type="term" value="F:GTP binding"/>
    <property type="evidence" value="ECO:0007669"/>
    <property type="project" value="InterPro"/>
</dbReference>
<dbReference type="InterPro" id="IPR027417">
    <property type="entry name" value="P-loop_NTPase"/>
</dbReference>
<feature type="region of interest" description="Disordered" evidence="4">
    <location>
        <begin position="467"/>
        <end position="488"/>
    </location>
</feature>
<feature type="compositionally biased region" description="Polar residues" evidence="4">
    <location>
        <begin position="553"/>
        <end position="562"/>
    </location>
</feature>
<feature type="compositionally biased region" description="Basic and acidic residues" evidence="4">
    <location>
        <begin position="543"/>
        <end position="552"/>
    </location>
</feature>
<feature type="compositionally biased region" description="Basic and acidic residues" evidence="4">
    <location>
        <begin position="1444"/>
        <end position="1465"/>
    </location>
</feature>
<comment type="similarity">
    <text evidence="1">Belongs to the TRAFAC class TrmE-Era-EngA-EngB-Septin-like GTPase superfamily. AIG1/Toc34/Toc159-like paraseptin GTPase family. IAN subfamily.</text>
</comment>
<keyword evidence="7" id="KW-1185">Reference proteome</keyword>
<reference evidence="6 7" key="1">
    <citation type="submission" date="2016-03" db="EMBL/GenBank/DDBJ databases">
        <title>EvidentialGene: Evidence-directed Construction of Genes on Genomes.</title>
        <authorList>
            <person name="Gilbert D.G."/>
            <person name="Choi J.-H."/>
            <person name="Mockaitis K."/>
            <person name="Colbourne J."/>
            <person name="Pfrender M."/>
        </authorList>
    </citation>
    <scope>NUCLEOTIDE SEQUENCE [LARGE SCALE GENOMIC DNA]</scope>
    <source>
        <strain evidence="6 7">Xinb3</strain>
        <tissue evidence="6">Complete organism</tissue>
    </source>
</reference>
<dbReference type="FunFam" id="3.40.50.300:FF:003534">
    <property type="entry name" value="Uncharacterized protein"/>
    <property type="match status" value="1"/>
</dbReference>
<feature type="compositionally biased region" description="Low complexity" evidence="4">
    <location>
        <begin position="1249"/>
        <end position="1263"/>
    </location>
</feature>
<dbReference type="SUPFAM" id="SSF52540">
    <property type="entry name" value="P-loop containing nucleoside triphosphate hydrolases"/>
    <property type="match status" value="1"/>
</dbReference>
<name>A0A162QBB5_9CRUS</name>
<accession>A0A162QBB5</accession>
<protein>
    <recommendedName>
        <fullName evidence="5">AIG1-type G domain-containing protein</fullName>
    </recommendedName>
</protein>
<evidence type="ECO:0000256" key="1">
    <source>
        <dbReference type="ARBA" id="ARBA00008535"/>
    </source>
</evidence>
<dbReference type="Pfam" id="PF04548">
    <property type="entry name" value="AIG1"/>
    <property type="match status" value="1"/>
</dbReference>
<comment type="caution">
    <text evidence="6">The sequence shown here is derived from an EMBL/GenBank/DDBJ whole genome shotgun (WGS) entry which is preliminary data.</text>
</comment>
<feature type="compositionally biased region" description="Polar residues" evidence="4">
    <location>
        <begin position="1414"/>
        <end position="1430"/>
    </location>
</feature>
<evidence type="ECO:0000256" key="3">
    <source>
        <dbReference type="SAM" id="Coils"/>
    </source>
</evidence>
<dbReference type="PANTHER" id="PTHR31594:SF14">
    <property type="entry name" value="FIBRONECTIN TYPE-III DOMAIN-CONTAINING PROTEIN"/>
    <property type="match status" value="1"/>
</dbReference>
<organism evidence="6 7">
    <name type="scientific">Daphnia magna</name>
    <dbReference type="NCBI Taxonomy" id="35525"/>
    <lineage>
        <taxon>Eukaryota</taxon>
        <taxon>Metazoa</taxon>
        <taxon>Ecdysozoa</taxon>
        <taxon>Arthropoda</taxon>
        <taxon>Crustacea</taxon>
        <taxon>Branchiopoda</taxon>
        <taxon>Diplostraca</taxon>
        <taxon>Cladocera</taxon>
        <taxon>Anomopoda</taxon>
        <taxon>Daphniidae</taxon>
        <taxon>Daphnia</taxon>
    </lineage>
</organism>
<feature type="compositionally biased region" description="Polar residues" evidence="4">
    <location>
        <begin position="1228"/>
        <end position="1240"/>
    </location>
</feature>
<feature type="compositionally biased region" description="Polar residues" evidence="4">
    <location>
        <begin position="469"/>
        <end position="488"/>
    </location>
</feature>
<feature type="domain" description="AIG1-type G" evidence="5">
    <location>
        <begin position="762"/>
        <end position="917"/>
    </location>
</feature>
<feature type="compositionally biased region" description="Basic and acidic residues" evidence="4">
    <location>
        <begin position="1404"/>
        <end position="1413"/>
    </location>
</feature>
<dbReference type="Proteomes" id="UP000076858">
    <property type="component" value="Unassembled WGS sequence"/>
</dbReference>